<organism evidence="5 6">
    <name type="scientific">Raphidocelis subcapitata</name>
    <dbReference type="NCBI Taxonomy" id="307507"/>
    <lineage>
        <taxon>Eukaryota</taxon>
        <taxon>Viridiplantae</taxon>
        <taxon>Chlorophyta</taxon>
        <taxon>core chlorophytes</taxon>
        <taxon>Chlorophyceae</taxon>
        <taxon>CS clade</taxon>
        <taxon>Sphaeropleales</taxon>
        <taxon>Selenastraceae</taxon>
        <taxon>Raphidocelis</taxon>
    </lineage>
</organism>
<dbReference type="OrthoDB" id="515366at2759"/>
<dbReference type="InParanoid" id="A0A2V0PBM7"/>
<name>A0A2V0PBM7_9CHLO</name>
<evidence type="ECO:0000256" key="3">
    <source>
        <dbReference type="SAM" id="MobiDB-lite"/>
    </source>
</evidence>
<dbReference type="InterPro" id="IPR037898">
    <property type="entry name" value="NudC_fam"/>
</dbReference>
<sequence length="905" mass="89118">MAEAAELAAQLRAALAGDGGGSTPEAAPLPPGRLLARLRSLLAPPAAAAARAAFAAADGPRSLLTLVAGGGGGPAASGDAAAASELLLLLLPRRSAAGGSSGAATALRLLLSALEAGAADGADMRHGNRAAGDPAPAAAPALSSDWLPALQRLLDAAAAAAAGGADGRESGAGGAVSAAGGPEWGGPFEAPEAIEPLCSIVELLAVRAGPGTPAGGLVWRLHPLQLLLRLHDGVRHGGGEGGKDAACCSAARRALLSFERVCERLAPTLRGRRASSGALVGELCSDLHATVQRLAAACPSRAVRRLAWDGSVSGFEQRPCASDPCCISGFGTISGDSGGGSGTVLEAALGALRALVAAAGAPAAAALRARDLAATLRALCGFNSPRVLAGAQRLCGAAAAACPRFRDDALADCGGAALAGVLRFAAAAAGGSGRAAASAAAARLAAAERLCAAVDGLSGRDFGIVSGAAGALPAYGPERAAAERARGGGRGGGAEVPGCALAAAHAVVAGALSRKAPGDDAGGGGGRSGGEALWEAGTSTPQLLEACGQLLLASLDRSRRAAGLPRAAAPRSGFWRALPPAAVLRLEERISRPRWLATRPTTAAGAECAGGAPPAAPDPAAAAVAALGGSPPVQCDPKSSHRDTAAPDKAGSASGSKRDPASDGARAVASDDAYDEDGLRVAWDSGPGPEARAARAAWRAVPLARLVAWQQSSRDVEVHFTLPPGTSKKDLAVIIAPDRVTVCLSWAGRVLDSPLHARVRASDAVWALDAAGGGPAGLLPAAPPLRGAAGGGGGEAAAADGRDPPGLPSDCASLMIVLPKALEGSYWKALFEGGPEKSHWELLHEAVHNEDDARAPGGGGAEAAGPEAAALLGELLERQRLVAEGALDLETSFDDFRLVVGDASL</sequence>
<dbReference type="EMBL" id="BDRX01000062">
    <property type="protein sequence ID" value="GBF95290.1"/>
    <property type="molecule type" value="Genomic_DNA"/>
</dbReference>
<feature type="region of interest" description="Disordered" evidence="3">
    <location>
        <begin position="627"/>
        <end position="671"/>
    </location>
</feature>
<proteinExistence type="predicted"/>
<dbReference type="PROSITE" id="PS51203">
    <property type="entry name" value="CS"/>
    <property type="match status" value="1"/>
</dbReference>
<comment type="caution">
    <text evidence="5">The sequence shown here is derived from an EMBL/GenBank/DDBJ whole genome shotgun (WGS) entry which is preliminary data.</text>
</comment>
<evidence type="ECO:0000256" key="1">
    <source>
        <dbReference type="ARBA" id="ARBA00004496"/>
    </source>
</evidence>
<dbReference type="SUPFAM" id="SSF49764">
    <property type="entry name" value="HSP20-like chaperones"/>
    <property type="match status" value="1"/>
</dbReference>
<dbReference type="Proteomes" id="UP000247498">
    <property type="component" value="Unassembled WGS sequence"/>
</dbReference>
<dbReference type="PANTHER" id="PTHR12356">
    <property type="entry name" value="NUCLEAR MOVEMENT PROTEIN NUDC"/>
    <property type="match status" value="1"/>
</dbReference>
<dbReference type="GO" id="GO:0006457">
    <property type="term" value="P:protein folding"/>
    <property type="evidence" value="ECO:0007669"/>
    <property type="project" value="TreeGrafter"/>
</dbReference>
<feature type="domain" description="CS" evidence="4">
    <location>
        <begin position="702"/>
        <end position="831"/>
    </location>
</feature>
<dbReference type="PANTHER" id="PTHR12356:SF3">
    <property type="entry name" value="NUCLEAR MIGRATION PROTEIN NUDC"/>
    <property type="match status" value="1"/>
</dbReference>
<dbReference type="CDD" id="cd06467">
    <property type="entry name" value="p23_NUDC_like"/>
    <property type="match status" value="1"/>
</dbReference>
<dbReference type="Pfam" id="PF04969">
    <property type="entry name" value="CS"/>
    <property type="match status" value="1"/>
</dbReference>
<keyword evidence="6" id="KW-1185">Reference proteome</keyword>
<evidence type="ECO:0000256" key="2">
    <source>
        <dbReference type="ARBA" id="ARBA00022490"/>
    </source>
</evidence>
<comment type="subcellular location">
    <subcellularLocation>
        <location evidence="1">Cytoplasm</location>
    </subcellularLocation>
</comment>
<reference evidence="5 6" key="1">
    <citation type="journal article" date="2018" name="Sci. Rep.">
        <title>Raphidocelis subcapitata (=Pseudokirchneriella subcapitata) provides an insight into genome evolution and environmental adaptations in the Sphaeropleales.</title>
        <authorList>
            <person name="Suzuki S."/>
            <person name="Yamaguchi H."/>
            <person name="Nakajima N."/>
            <person name="Kawachi M."/>
        </authorList>
    </citation>
    <scope>NUCLEOTIDE SEQUENCE [LARGE SCALE GENOMIC DNA]</scope>
    <source>
        <strain evidence="5 6">NIES-35</strain>
    </source>
</reference>
<dbReference type="GO" id="GO:0005737">
    <property type="term" value="C:cytoplasm"/>
    <property type="evidence" value="ECO:0007669"/>
    <property type="project" value="UniProtKB-SubCell"/>
</dbReference>
<dbReference type="GO" id="GO:0051082">
    <property type="term" value="F:unfolded protein binding"/>
    <property type="evidence" value="ECO:0007669"/>
    <property type="project" value="TreeGrafter"/>
</dbReference>
<dbReference type="InterPro" id="IPR008978">
    <property type="entry name" value="HSP20-like_chaperone"/>
</dbReference>
<protein>
    <recommendedName>
        <fullName evidence="4">CS domain-containing protein</fullName>
    </recommendedName>
</protein>
<dbReference type="AlphaFoldDB" id="A0A2V0PBM7"/>
<keyword evidence="2" id="KW-0963">Cytoplasm</keyword>
<evidence type="ECO:0000313" key="6">
    <source>
        <dbReference type="Proteomes" id="UP000247498"/>
    </source>
</evidence>
<dbReference type="STRING" id="307507.A0A2V0PBM7"/>
<gene>
    <name evidence="5" type="ORF">Rsub_08321</name>
</gene>
<evidence type="ECO:0000259" key="4">
    <source>
        <dbReference type="PROSITE" id="PS51203"/>
    </source>
</evidence>
<dbReference type="InterPro" id="IPR007052">
    <property type="entry name" value="CS_dom"/>
</dbReference>
<dbReference type="Gene3D" id="2.60.40.790">
    <property type="match status" value="1"/>
</dbReference>
<accession>A0A2V0PBM7</accession>
<evidence type="ECO:0000313" key="5">
    <source>
        <dbReference type="EMBL" id="GBF95290.1"/>
    </source>
</evidence>